<gene>
    <name evidence="1" type="ORF">C4K03_6196</name>
</gene>
<dbReference type="Proteomes" id="UP000268696">
    <property type="component" value="Chromosome"/>
</dbReference>
<evidence type="ECO:0000313" key="2">
    <source>
        <dbReference type="Proteomes" id="UP000268696"/>
    </source>
</evidence>
<protein>
    <submittedName>
        <fullName evidence="1">Uncharacterized protein</fullName>
    </submittedName>
</protein>
<accession>A0A3G7UGL2</accession>
<evidence type="ECO:0000313" key="1">
    <source>
        <dbReference type="EMBL" id="AZE58303.1"/>
    </source>
</evidence>
<dbReference type="EMBL" id="CP027754">
    <property type="protein sequence ID" value="AZE58303.1"/>
    <property type="molecule type" value="Genomic_DNA"/>
</dbReference>
<proteinExistence type="predicted"/>
<dbReference type="AlphaFoldDB" id="A0A3G7UGL2"/>
<organism evidence="1 2">
    <name type="scientific">Pseudomonas synxantha</name>
    <dbReference type="NCBI Taxonomy" id="47883"/>
    <lineage>
        <taxon>Bacteria</taxon>
        <taxon>Pseudomonadati</taxon>
        <taxon>Pseudomonadota</taxon>
        <taxon>Gammaproteobacteria</taxon>
        <taxon>Pseudomonadales</taxon>
        <taxon>Pseudomonadaceae</taxon>
        <taxon>Pseudomonas</taxon>
    </lineage>
</organism>
<name>A0A3G7UGL2_9PSED</name>
<reference evidence="1 2" key="1">
    <citation type="submission" date="2018-03" db="EMBL/GenBank/DDBJ databases">
        <title>Diversity of phytobeneficial traits revealed by whole-genome analysis of worldwide-isolated phenazine-producing Pseudomonas spp.</title>
        <authorList>
            <person name="Biessy A."/>
            <person name="Novinscak A."/>
            <person name="Blom J."/>
            <person name="Leger G."/>
            <person name="Thomashow L.S."/>
            <person name="Cazorla F.M."/>
            <person name="Josic D."/>
            <person name="Filion M."/>
        </authorList>
    </citation>
    <scope>NUCLEOTIDE SEQUENCE [LARGE SCALE GENOMIC DNA]</scope>
    <source>
        <strain evidence="1 2">30B</strain>
    </source>
</reference>
<sequence>MPKLTGHSGAFFTIAFKFSPRKKFGATNKNARPKAGR</sequence>